<evidence type="ECO:0000256" key="4">
    <source>
        <dbReference type="ARBA" id="ARBA00012944"/>
    </source>
</evidence>
<feature type="transmembrane region" description="Helical" evidence="18">
    <location>
        <begin position="12"/>
        <end position="44"/>
    </location>
</feature>
<comment type="catalytic activity">
    <reaction evidence="17 18">
        <text>a ubiquinone + NADH + 5 H(+)(in) = a ubiquinol + NAD(+) + 4 H(+)(out)</text>
        <dbReference type="Rhea" id="RHEA:29091"/>
        <dbReference type="Rhea" id="RHEA-COMP:9565"/>
        <dbReference type="Rhea" id="RHEA-COMP:9566"/>
        <dbReference type="ChEBI" id="CHEBI:15378"/>
        <dbReference type="ChEBI" id="CHEBI:16389"/>
        <dbReference type="ChEBI" id="CHEBI:17976"/>
        <dbReference type="ChEBI" id="CHEBI:57540"/>
        <dbReference type="ChEBI" id="CHEBI:57945"/>
        <dbReference type="EC" id="7.1.1.2"/>
    </reaction>
</comment>
<reference evidence="20" key="1">
    <citation type="submission" date="2018-02" db="EMBL/GenBank/DDBJ databases">
        <title>Resolving the psyllid tree of life: Phylogenomic analysis of the superfamily Psylloidea (Hemiptera).</title>
        <authorList>
            <person name="Percy D.M."/>
            <person name="Sveinsson S."/>
            <person name="Lemmon A.R."/>
            <person name="Lemmon E.M."/>
            <person name="Ouvrard D."/>
            <person name="Burckhardt D."/>
        </authorList>
    </citation>
    <scope>NUCLEOTIDE SEQUENCE</scope>
    <source>
        <strain evidence="20">DP1.idba.120_cir</strain>
    </source>
</reference>
<dbReference type="PANTHER" id="PTHR46552:SF1">
    <property type="entry name" value="NADH-UBIQUINONE OXIDOREDUCTASE CHAIN 2"/>
    <property type="match status" value="1"/>
</dbReference>
<dbReference type="EC" id="7.1.1.2" evidence="4 18"/>
<feature type="transmembrane region" description="Helical" evidence="18">
    <location>
        <begin position="259"/>
        <end position="281"/>
    </location>
</feature>
<keyword evidence="14 18" id="KW-0830">Ubiquinone</keyword>
<comment type="subcellular location">
    <subcellularLocation>
        <location evidence="2 18">Mitochondrion inner membrane</location>
        <topology evidence="2 18">Multi-pass membrane protein</topology>
    </subcellularLocation>
</comment>
<evidence type="ECO:0000256" key="7">
    <source>
        <dbReference type="ARBA" id="ARBA00022660"/>
    </source>
</evidence>
<evidence type="ECO:0000259" key="19">
    <source>
        <dbReference type="Pfam" id="PF00361"/>
    </source>
</evidence>
<evidence type="ECO:0000256" key="15">
    <source>
        <dbReference type="ARBA" id="ARBA00023128"/>
    </source>
</evidence>
<dbReference type="Pfam" id="PF00361">
    <property type="entry name" value="Proton_antipo_M"/>
    <property type="match status" value="1"/>
</dbReference>
<feature type="domain" description="NADH:quinone oxidoreductase/Mrp antiporter transmembrane" evidence="19">
    <location>
        <begin position="22"/>
        <end position="271"/>
    </location>
</feature>
<evidence type="ECO:0000256" key="11">
    <source>
        <dbReference type="ARBA" id="ARBA00022982"/>
    </source>
</evidence>
<comment type="function">
    <text evidence="18">Core subunit of the mitochondrial membrane respiratory chain NADH dehydrogenase (Complex I) which catalyzes electron transfer from NADH through the respiratory chain, using ubiquinone as an electron acceptor. Essential for the catalytic activity and assembly of complex I.</text>
</comment>
<keyword evidence="7 18" id="KW-0679">Respiratory chain</keyword>
<sequence>MKNYFWILSPLYLISILFAISSYSWMMMWIGMEMNLLIFLFIMLKSKMFNSSESSMKYYMIQAVGSVMFVFSISTQKIYFSEYFLINALVPPLALMMKSGTAPFHAWTPEIALNMNFTSLFLFLTMQKIIPLLIICSSWNYWLMWIILINMLVGAVGGISQSSINKMLVYSSINNIGWILMSSLESLFMFYFYFFIYLMLNMYILIMMSNMKIKWISQIKSQNIFKKISYGSLMISFSGLPPFMGFIPKWIILKKMCSIMPLTSILSILISVFSLFFYMKMSTKMLLSSSFSKKWKIKTKNSCFIILVINLCSFPLFFMLT</sequence>
<dbReference type="PRINTS" id="PR01436">
    <property type="entry name" value="NADHDHGNASE2"/>
</dbReference>
<evidence type="ECO:0000256" key="12">
    <source>
        <dbReference type="ARBA" id="ARBA00022989"/>
    </source>
</evidence>
<dbReference type="GO" id="GO:0008137">
    <property type="term" value="F:NADH dehydrogenase (ubiquinone) activity"/>
    <property type="evidence" value="ECO:0007669"/>
    <property type="project" value="UniProtKB-EC"/>
</dbReference>
<dbReference type="GO" id="GO:0006120">
    <property type="term" value="P:mitochondrial electron transport, NADH to ubiquinone"/>
    <property type="evidence" value="ECO:0007669"/>
    <property type="project" value="InterPro"/>
</dbReference>
<keyword evidence="11 18" id="KW-0249">Electron transport</keyword>
<evidence type="ECO:0000256" key="14">
    <source>
        <dbReference type="ARBA" id="ARBA00023075"/>
    </source>
</evidence>
<dbReference type="InterPro" id="IPR001750">
    <property type="entry name" value="ND/Mrp_TM"/>
</dbReference>
<feature type="transmembrane region" description="Helical" evidence="18">
    <location>
        <begin position="190"/>
        <end position="208"/>
    </location>
</feature>
<keyword evidence="9 18" id="KW-0999">Mitochondrion inner membrane</keyword>
<evidence type="ECO:0000256" key="16">
    <source>
        <dbReference type="ARBA" id="ARBA00023136"/>
    </source>
</evidence>
<evidence type="ECO:0000256" key="5">
    <source>
        <dbReference type="ARBA" id="ARBA00021008"/>
    </source>
</evidence>
<evidence type="ECO:0000256" key="3">
    <source>
        <dbReference type="ARBA" id="ARBA00007012"/>
    </source>
</evidence>
<organism evidence="20">
    <name type="scientific">Heteropsylla cubana</name>
    <dbReference type="NCBI Taxonomy" id="121849"/>
    <lineage>
        <taxon>Eukaryota</taxon>
        <taxon>Metazoa</taxon>
        <taxon>Ecdysozoa</taxon>
        <taxon>Arthropoda</taxon>
        <taxon>Hexapoda</taxon>
        <taxon>Insecta</taxon>
        <taxon>Pterygota</taxon>
        <taxon>Neoptera</taxon>
        <taxon>Paraneoptera</taxon>
        <taxon>Hemiptera</taxon>
        <taxon>Sternorrhyncha</taxon>
        <taxon>Psylloidea</taxon>
        <taxon>Psyllidae</taxon>
        <taxon>Ciriacreminae</taxon>
        <taxon>Heteropsylla</taxon>
    </lineage>
</organism>
<keyword evidence="13 18" id="KW-0520">NAD</keyword>
<gene>
    <name evidence="20" type="primary">nad2</name>
</gene>
<keyword evidence="16 18" id="KW-0472">Membrane</keyword>
<comment type="similarity">
    <text evidence="3 18">Belongs to the complex I subunit 2 family.</text>
</comment>
<keyword evidence="6" id="KW-0813">Transport</keyword>
<evidence type="ECO:0000256" key="10">
    <source>
        <dbReference type="ARBA" id="ARBA00022967"/>
    </source>
</evidence>
<dbReference type="AlphaFoldDB" id="A0A344A2D1"/>
<keyword evidence="15 18" id="KW-0496">Mitochondrion</keyword>
<evidence type="ECO:0000256" key="17">
    <source>
        <dbReference type="ARBA" id="ARBA00049551"/>
    </source>
</evidence>
<accession>A0A344A2D1</accession>
<comment type="function">
    <text evidence="1">Core subunit of the mitochondrial membrane respiratory chain NADH dehydrogenase (Complex I) that is believed to belong to the minimal assembly required for catalysis. Complex I functions in the transfer of electrons from NADH to the respiratory chain. The immediate electron acceptor for the enzyme is believed to be ubiquinone.</text>
</comment>
<feature type="transmembrane region" description="Helical" evidence="18">
    <location>
        <begin position="228"/>
        <end position="247"/>
    </location>
</feature>
<evidence type="ECO:0000256" key="1">
    <source>
        <dbReference type="ARBA" id="ARBA00003257"/>
    </source>
</evidence>
<evidence type="ECO:0000256" key="9">
    <source>
        <dbReference type="ARBA" id="ARBA00022792"/>
    </source>
</evidence>
<dbReference type="InterPro" id="IPR003917">
    <property type="entry name" value="NADH_UbQ_OxRdtase_chain2"/>
</dbReference>
<keyword evidence="8 18" id="KW-0812">Transmembrane</keyword>
<feature type="transmembrane region" description="Helical" evidence="18">
    <location>
        <begin position="141"/>
        <end position="160"/>
    </location>
</feature>
<evidence type="ECO:0000256" key="6">
    <source>
        <dbReference type="ARBA" id="ARBA00022448"/>
    </source>
</evidence>
<keyword evidence="10 18" id="KW-1278">Translocase</keyword>
<geneLocation type="mitochondrion" evidence="20"/>
<evidence type="ECO:0000256" key="18">
    <source>
        <dbReference type="RuleBase" id="RU003403"/>
    </source>
</evidence>
<evidence type="ECO:0000256" key="2">
    <source>
        <dbReference type="ARBA" id="ARBA00004448"/>
    </source>
</evidence>
<keyword evidence="12 18" id="KW-1133">Transmembrane helix</keyword>
<dbReference type="EMBL" id="MG989226">
    <property type="protein sequence ID" value="AWU48922.1"/>
    <property type="molecule type" value="Genomic_DNA"/>
</dbReference>
<evidence type="ECO:0000256" key="8">
    <source>
        <dbReference type="ARBA" id="ARBA00022692"/>
    </source>
</evidence>
<name>A0A344A2D1_9HEMI</name>
<dbReference type="GO" id="GO:0005743">
    <property type="term" value="C:mitochondrial inner membrane"/>
    <property type="evidence" value="ECO:0007669"/>
    <property type="project" value="UniProtKB-SubCell"/>
</dbReference>
<evidence type="ECO:0000256" key="13">
    <source>
        <dbReference type="ARBA" id="ARBA00023027"/>
    </source>
</evidence>
<evidence type="ECO:0000313" key="20">
    <source>
        <dbReference type="EMBL" id="AWU48922.1"/>
    </source>
</evidence>
<proteinExistence type="inferred from homology"/>
<dbReference type="InterPro" id="IPR050175">
    <property type="entry name" value="Complex_I_Subunit_2"/>
</dbReference>
<feature type="transmembrane region" description="Helical" evidence="18">
    <location>
        <begin position="302"/>
        <end position="320"/>
    </location>
</feature>
<protein>
    <recommendedName>
        <fullName evidence="5 18">NADH-ubiquinone oxidoreductase chain 2</fullName>
        <ecNumber evidence="4 18">7.1.1.2</ecNumber>
    </recommendedName>
</protein>
<dbReference type="PANTHER" id="PTHR46552">
    <property type="entry name" value="NADH-UBIQUINONE OXIDOREDUCTASE CHAIN 2"/>
    <property type="match status" value="1"/>
</dbReference>